<protein>
    <submittedName>
        <fullName evidence="2">Uncharacterized protein</fullName>
    </submittedName>
</protein>
<accession>A0A6J4VAD9</accession>
<proteinExistence type="predicted"/>
<evidence type="ECO:0000256" key="1">
    <source>
        <dbReference type="SAM" id="Phobius"/>
    </source>
</evidence>
<evidence type="ECO:0000313" key="2">
    <source>
        <dbReference type="EMBL" id="CAA9570702.1"/>
    </source>
</evidence>
<reference evidence="2" key="1">
    <citation type="submission" date="2020-02" db="EMBL/GenBank/DDBJ databases">
        <authorList>
            <person name="Meier V. D."/>
        </authorList>
    </citation>
    <scope>NUCLEOTIDE SEQUENCE</scope>
    <source>
        <strain evidence="2">AVDCRST_MAG81</strain>
    </source>
</reference>
<dbReference type="AlphaFoldDB" id="A0A6J4VAD9"/>
<keyword evidence="1" id="KW-1133">Transmembrane helix</keyword>
<gene>
    <name evidence="2" type="ORF">AVDCRST_MAG81-1574</name>
</gene>
<organism evidence="2">
    <name type="scientific">uncultured Synechococcales cyanobacterium</name>
    <dbReference type="NCBI Taxonomy" id="1936017"/>
    <lineage>
        <taxon>Bacteria</taxon>
        <taxon>Bacillati</taxon>
        <taxon>Cyanobacteriota</taxon>
        <taxon>Cyanophyceae</taxon>
        <taxon>Synechococcales</taxon>
        <taxon>environmental samples</taxon>
    </lineage>
</organism>
<sequence>MRAGEMAPCSAFLPFNIGCLVFFFITEEAIAKGLSGDSIA</sequence>
<dbReference type="EMBL" id="CADCWO010000088">
    <property type="protein sequence ID" value="CAA9570702.1"/>
    <property type="molecule type" value="Genomic_DNA"/>
</dbReference>
<feature type="transmembrane region" description="Helical" evidence="1">
    <location>
        <begin position="7"/>
        <end position="25"/>
    </location>
</feature>
<name>A0A6J4VAD9_9CYAN</name>
<keyword evidence="1" id="KW-0472">Membrane</keyword>
<keyword evidence="1" id="KW-0812">Transmembrane</keyword>